<dbReference type="GO" id="GO:0006400">
    <property type="term" value="P:tRNA modification"/>
    <property type="evidence" value="ECO:0007669"/>
    <property type="project" value="TreeGrafter"/>
</dbReference>
<sequence>MVLMPRESAKLIARLAKNVFIEEEGIKSLACEVLEGLKDRTISINNFSQSDLHPNSGHPKAIDWIFVVDTLNFCFWNSNNDNKWKVNGHTGYFALCAAIKRAVDEGVPIIDPNYFANINKDDLGRILRGDSGSETIPLLDERVQNLQQVGKILVEKYNSTFVECVKAAQYSAEKLLKLIINEFECYRDEADFYGHRVSFYKRAQILIGDIWSCYKGKDLGEFNDIDIITMFADYRVPQVLMHFGALRYSNPLLSTLQTGTELEFGCIEESEIRGCSIEIVERVVDRVRTLIKQYPNLNINPFSCNPIVLDHFLWDYRRKNAEKLAYLPFHKVRCIYY</sequence>
<comment type="caution">
    <text evidence="7">The sequence shown here is derived from an EMBL/GenBank/DDBJ whole genome shotgun (WGS) entry which is preliminary data.</text>
</comment>
<comment type="function">
    <text evidence="6">Catalyzes the hydrolysis of queuosine 5'-phosphate, releasing the nucleobase queuine (q). Is required for salvage of queuine from exogenous queuosine (Q) that is imported and then converted to queuosine 5'-phosphate intracellularly.</text>
</comment>
<organism evidence="7 8">
    <name type="scientific">Microctonus aethiopoides</name>
    <dbReference type="NCBI Taxonomy" id="144406"/>
    <lineage>
        <taxon>Eukaryota</taxon>
        <taxon>Metazoa</taxon>
        <taxon>Ecdysozoa</taxon>
        <taxon>Arthropoda</taxon>
        <taxon>Hexapoda</taxon>
        <taxon>Insecta</taxon>
        <taxon>Pterygota</taxon>
        <taxon>Neoptera</taxon>
        <taxon>Endopterygota</taxon>
        <taxon>Hymenoptera</taxon>
        <taxon>Apocrita</taxon>
        <taxon>Ichneumonoidea</taxon>
        <taxon>Braconidae</taxon>
        <taxon>Euphorinae</taxon>
        <taxon>Microctonus</taxon>
    </lineage>
</organism>
<evidence type="ECO:0000256" key="4">
    <source>
        <dbReference type="ARBA" id="ARBA00035393"/>
    </source>
</evidence>
<reference evidence="7" key="2">
    <citation type="submission" date="2023-03" db="EMBL/GenBank/DDBJ databases">
        <authorList>
            <person name="Inwood S.N."/>
            <person name="Skelly J.G."/>
            <person name="Guhlin J."/>
            <person name="Harrop T.W.R."/>
            <person name="Goldson S.G."/>
            <person name="Dearden P.K."/>
        </authorList>
    </citation>
    <scope>NUCLEOTIDE SEQUENCE</scope>
    <source>
        <strain evidence="7">Irish</strain>
        <tissue evidence="7">Whole body</tissue>
    </source>
</reference>
<dbReference type="Proteomes" id="UP001168990">
    <property type="component" value="Unassembled WGS sequence"/>
</dbReference>
<proteinExistence type="inferred from homology"/>
<evidence type="ECO:0000256" key="1">
    <source>
        <dbReference type="ARBA" id="ARBA00022801"/>
    </source>
</evidence>
<evidence type="ECO:0000256" key="5">
    <source>
        <dbReference type="ARBA" id="ARBA00048204"/>
    </source>
</evidence>
<keyword evidence="1 6" id="KW-0378">Hydrolase</keyword>
<reference evidence="7" key="1">
    <citation type="journal article" date="2023" name="bioRxiv">
        <title>Scaffold-level genome assemblies of two parasitoid biocontrol wasps reveal the parthenogenesis mechanism and an associated novel virus.</title>
        <authorList>
            <person name="Inwood S."/>
            <person name="Skelly J."/>
            <person name="Guhlin J."/>
            <person name="Harrop T."/>
            <person name="Goldson S."/>
            <person name="Dearden P."/>
        </authorList>
    </citation>
    <scope>NUCLEOTIDE SEQUENCE</scope>
    <source>
        <strain evidence="7">Irish</strain>
        <tissue evidence="7">Whole body</tissue>
    </source>
</reference>
<dbReference type="AlphaFoldDB" id="A0AA39FXJ1"/>
<evidence type="ECO:0000256" key="3">
    <source>
        <dbReference type="ARBA" id="ARBA00035306"/>
    </source>
</evidence>
<dbReference type="GO" id="GO:0016787">
    <property type="term" value="F:hydrolase activity"/>
    <property type="evidence" value="ECO:0007669"/>
    <property type="project" value="UniProtKB-KW"/>
</dbReference>
<dbReference type="Pfam" id="PF10343">
    <property type="entry name" value="Q_salvage"/>
    <property type="match status" value="1"/>
</dbReference>
<comment type="similarity">
    <text evidence="2 6">Belongs to the QNG1 protein family.</text>
</comment>
<dbReference type="InterPro" id="IPR019438">
    <property type="entry name" value="Q_salvage"/>
</dbReference>
<dbReference type="PANTHER" id="PTHR21314:SF0">
    <property type="entry name" value="QUEUOSINE 5'-PHOSPHATE N-GLYCOSYLASE_HYDROLASE"/>
    <property type="match status" value="1"/>
</dbReference>
<evidence type="ECO:0000256" key="2">
    <source>
        <dbReference type="ARBA" id="ARBA00035119"/>
    </source>
</evidence>
<evidence type="ECO:0000313" key="7">
    <source>
        <dbReference type="EMBL" id="KAK0177508.1"/>
    </source>
</evidence>
<comment type="catalytic activity">
    <reaction evidence="5 6">
        <text>queuosine 5'-phosphate + H2O = queuine + D-ribose 5-phosphate</text>
        <dbReference type="Rhea" id="RHEA:75387"/>
        <dbReference type="ChEBI" id="CHEBI:15377"/>
        <dbReference type="ChEBI" id="CHEBI:17433"/>
        <dbReference type="ChEBI" id="CHEBI:78346"/>
        <dbReference type="ChEBI" id="CHEBI:194371"/>
    </reaction>
    <physiologicalReaction direction="left-to-right" evidence="5 6">
        <dbReference type="Rhea" id="RHEA:75388"/>
    </physiologicalReaction>
</comment>
<name>A0AA39FXJ1_9HYME</name>
<evidence type="ECO:0000313" key="8">
    <source>
        <dbReference type="Proteomes" id="UP001168990"/>
    </source>
</evidence>
<dbReference type="EC" id="3.2.2.-" evidence="6"/>
<evidence type="ECO:0000256" key="6">
    <source>
        <dbReference type="RuleBase" id="RU365002"/>
    </source>
</evidence>
<dbReference type="EMBL" id="JAQQBS010000001">
    <property type="protein sequence ID" value="KAK0177508.1"/>
    <property type="molecule type" value="Genomic_DNA"/>
</dbReference>
<protein>
    <recommendedName>
        <fullName evidence="3 6">Queuosine 5'-phosphate N-glycosylase/hydrolase</fullName>
        <ecNumber evidence="6">3.2.2.-</ecNumber>
    </recommendedName>
    <alternativeName>
        <fullName evidence="4 6">Queuosine-nucleotide N-glycosylase/hydrolase</fullName>
    </alternativeName>
</protein>
<keyword evidence="8" id="KW-1185">Reference proteome</keyword>
<dbReference type="PANTHER" id="PTHR21314">
    <property type="entry name" value="QUEUOSINE 5'-PHOSPHATE N-GLYCOSYLASE_HYDROLASE-RELATED"/>
    <property type="match status" value="1"/>
</dbReference>
<accession>A0AA39FXJ1</accession>
<gene>
    <name evidence="7" type="ORF">PV328_001555</name>
</gene>